<keyword evidence="5" id="KW-1185">Reference proteome</keyword>
<dbReference type="GO" id="GO:0035269">
    <property type="term" value="P:protein O-linked glycosylation via mannose"/>
    <property type="evidence" value="ECO:0007669"/>
    <property type="project" value="TreeGrafter"/>
</dbReference>
<feature type="repeat" description="TPR" evidence="3">
    <location>
        <begin position="131"/>
        <end position="164"/>
    </location>
</feature>
<reference evidence="4 5" key="1">
    <citation type="submission" date="2019-07" db="EMBL/GenBank/DDBJ databases">
        <authorList>
            <person name="Kim J.K."/>
            <person name="Cheong H.-M."/>
            <person name="Choi Y."/>
            <person name="Hwang K.J."/>
            <person name="Lee S."/>
            <person name="Choi C."/>
        </authorList>
    </citation>
    <scope>NUCLEOTIDE SEQUENCE [LARGE SCALE GENOMIC DNA]</scope>
    <source>
        <strain evidence="4 5">KS 22</strain>
    </source>
</reference>
<evidence type="ECO:0000256" key="3">
    <source>
        <dbReference type="PROSITE-ProRule" id="PRU00339"/>
    </source>
</evidence>
<evidence type="ECO:0000256" key="2">
    <source>
        <dbReference type="ARBA" id="ARBA00022803"/>
    </source>
</evidence>
<dbReference type="GO" id="GO:0030968">
    <property type="term" value="P:endoplasmic reticulum unfolded protein response"/>
    <property type="evidence" value="ECO:0007669"/>
    <property type="project" value="TreeGrafter"/>
</dbReference>
<dbReference type="SMART" id="SM00028">
    <property type="entry name" value="TPR"/>
    <property type="match status" value="3"/>
</dbReference>
<dbReference type="Gene3D" id="1.25.40.10">
    <property type="entry name" value="Tetratricopeptide repeat domain"/>
    <property type="match status" value="2"/>
</dbReference>
<evidence type="ECO:0000256" key="1">
    <source>
        <dbReference type="ARBA" id="ARBA00022737"/>
    </source>
</evidence>
<evidence type="ECO:0000313" key="5">
    <source>
        <dbReference type="Proteomes" id="UP000515679"/>
    </source>
</evidence>
<dbReference type="SUPFAM" id="SSF48452">
    <property type="entry name" value="TPR-like"/>
    <property type="match status" value="1"/>
</dbReference>
<organism evidence="4 5">
    <name type="scientific">Cohnella cholangitidis</name>
    <dbReference type="NCBI Taxonomy" id="2598458"/>
    <lineage>
        <taxon>Bacteria</taxon>
        <taxon>Bacillati</taxon>
        <taxon>Bacillota</taxon>
        <taxon>Bacilli</taxon>
        <taxon>Bacillales</taxon>
        <taxon>Paenibacillaceae</taxon>
        <taxon>Cohnella</taxon>
    </lineage>
</organism>
<accession>A0A7G5C5C2</accession>
<dbReference type="GO" id="GO:0000030">
    <property type="term" value="F:mannosyltransferase activity"/>
    <property type="evidence" value="ECO:0007669"/>
    <property type="project" value="TreeGrafter"/>
</dbReference>
<proteinExistence type="predicted"/>
<keyword evidence="2 3" id="KW-0802">TPR repeat</keyword>
<dbReference type="Proteomes" id="UP000515679">
    <property type="component" value="Chromosome"/>
</dbReference>
<keyword evidence="1" id="KW-0677">Repeat</keyword>
<dbReference type="KEGG" id="cchl:FPL14_26985"/>
<evidence type="ECO:0000313" key="4">
    <source>
        <dbReference type="EMBL" id="QMV44406.1"/>
    </source>
</evidence>
<dbReference type="InterPro" id="IPR052346">
    <property type="entry name" value="O-mannosyl-transferase_TMTC"/>
</dbReference>
<dbReference type="PROSITE" id="PS50293">
    <property type="entry name" value="TPR_REGION"/>
    <property type="match status" value="1"/>
</dbReference>
<gene>
    <name evidence="4" type="ORF">FPL14_26985</name>
</gene>
<dbReference type="InterPro" id="IPR019734">
    <property type="entry name" value="TPR_rpt"/>
</dbReference>
<dbReference type="PROSITE" id="PS50005">
    <property type="entry name" value="TPR"/>
    <property type="match status" value="1"/>
</dbReference>
<protein>
    <submittedName>
        <fullName evidence="4">Tetratricopeptide repeat protein</fullName>
    </submittedName>
</protein>
<dbReference type="Pfam" id="PF13432">
    <property type="entry name" value="TPR_16"/>
    <property type="match status" value="1"/>
</dbReference>
<dbReference type="Pfam" id="PF07719">
    <property type="entry name" value="TPR_2"/>
    <property type="match status" value="1"/>
</dbReference>
<sequence>MLNYPLMERRMVGMDGEECLRQAYEAIFEGDFESAVHWFGQAIAIEPDNAAYYYSGSITCARSGKLSMAMAYALKAVELSPDDQAYRLNLRMIVSRQKIAEARHYLSMVSPDVEKSVSLLKEAANLDPLSAEARFMLGALYRLQRDYKLAIESLRDALQLEPQHEEAKRMLHEVRSERRRLLKQQYSHYHSKRNR</sequence>
<dbReference type="InterPro" id="IPR013105">
    <property type="entry name" value="TPR_2"/>
</dbReference>
<dbReference type="InterPro" id="IPR011990">
    <property type="entry name" value="TPR-like_helical_dom_sf"/>
</dbReference>
<dbReference type="PANTHER" id="PTHR44227">
    <property type="match status" value="1"/>
</dbReference>
<dbReference type="EMBL" id="CP041969">
    <property type="protein sequence ID" value="QMV44406.1"/>
    <property type="molecule type" value="Genomic_DNA"/>
</dbReference>
<dbReference type="PANTHER" id="PTHR44227:SF3">
    <property type="entry name" value="PROTEIN O-MANNOSYL-TRANSFERASE TMTC4"/>
    <property type="match status" value="1"/>
</dbReference>
<dbReference type="AlphaFoldDB" id="A0A7G5C5C2"/>
<name>A0A7G5C5C2_9BACL</name>